<reference evidence="4" key="1">
    <citation type="submission" date="2025-08" db="UniProtKB">
        <authorList>
            <consortium name="RefSeq"/>
        </authorList>
    </citation>
    <scope>IDENTIFICATION</scope>
    <source>
        <tissue evidence="4">Gonad</tissue>
    </source>
</reference>
<feature type="region of interest" description="Disordered" evidence="1">
    <location>
        <begin position="33"/>
        <end position="73"/>
    </location>
</feature>
<dbReference type="Proteomes" id="UP000515135">
    <property type="component" value="Unplaced"/>
</dbReference>
<keyword evidence="2" id="KW-0732">Signal</keyword>
<evidence type="ECO:0000313" key="4">
    <source>
        <dbReference type="RefSeq" id="XP_019630646.1"/>
    </source>
</evidence>
<evidence type="ECO:0000256" key="1">
    <source>
        <dbReference type="SAM" id="MobiDB-lite"/>
    </source>
</evidence>
<evidence type="ECO:0000256" key="2">
    <source>
        <dbReference type="SAM" id="SignalP"/>
    </source>
</evidence>
<proteinExistence type="predicted"/>
<organism evidence="3 4">
    <name type="scientific">Branchiostoma belcheri</name>
    <name type="common">Amphioxus</name>
    <dbReference type="NCBI Taxonomy" id="7741"/>
    <lineage>
        <taxon>Eukaryota</taxon>
        <taxon>Metazoa</taxon>
        <taxon>Chordata</taxon>
        <taxon>Cephalochordata</taxon>
        <taxon>Leptocardii</taxon>
        <taxon>Amphioxiformes</taxon>
        <taxon>Branchiostomatidae</taxon>
        <taxon>Branchiostoma</taxon>
    </lineage>
</organism>
<gene>
    <name evidence="4" type="primary">LOC109474723</name>
</gene>
<dbReference type="GeneID" id="109474723"/>
<evidence type="ECO:0000313" key="3">
    <source>
        <dbReference type="Proteomes" id="UP000515135"/>
    </source>
</evidence>
<dbReference type="KEGG" id="bbel:109474723"/>
<name>A0A6P4ZLZ5_BRABE</name>
<keyword evidence="3" id="KW-1185">Reference proteome</keyword>
<sequence length="149" mass="15771">MKTPTLVLATILAMAVVGDSANMEKILQQLGFPTGKGPTDDVNVNHKDKAQEKGKGTQFNSKPAKPPALDTANAVDEKASKAYGEKGKGFIPDITKILADKVPKVKGGTKFTSGPTQAGIPVNAITRATNKVEEKALPTQPSMKPYNRN</sequence>
<protein>
    <submittedName>
        <fullName evidence="4">Uncharacterized protein LOC109474723</fullName>
    </submittedName>
</protein>
<feature type="compositionally biased region" description="Basic and acidic residues" evidence="1">
    <location>
        <begin position="43"/>
        <end position="55"/>
    </location>
</feature>
<feature type="chain" id="PRO_5028230117" evidence="2">
    <location>
        <begin position="21"/>
        <end position="149"/>
    </location>
</feature>
<feature type="signal peptide" evidence="2">
    <location>
        <begin position="1"/>
        <end position="20"/>
    </location>
</feature>
<dbReference type="AlphaFoldDB" id="A0A6P4ZLZ5"/>
<feature type="region of interest" description="Disordered" evidence="1">
    <location>
        <begin position="105"/>
        <end position="124"/>
    </location>
</feature>
<accession>A0A6P4ZLZ5</accession>
<dbReference type="RefSeq" id="XP_019630646.1">
    <property type="nucleotide sequence ID" value="XM_019775087.1"/>
</dbReference>